<dbReference type="Gramene" id="CDY66256">
    <property type="protein sequence ID" value="CDY66256"/>
    <property type="gene ID" value="GSBRNA2T00052388001"/>
</dbReference>
<accession>A0A078JKD4</accession>
<dbReference type="PaxDb" id="3708-A0A078JKD4"/>
<name>A0A078JKD4_BRANA</name>
<dbReference type="AlphaFoldDB" id="A0A078JKD4"/>
<proteinExistence type="predicted"/>
<dbReference type="Proteomes" id="UP000028999">
    <property type="component" value="Unassembled WGS sequence"/>
</dbReference>
<evidence type="ECO:0000313" key="2">
    <source>
        <dbReference type="Proteomes" id="UP000028999"/>
    </source>
</evidence>
<keyword evidence="2" id="KW-1185">Reference proteome</keyword>
<gene>
    <name evidence="1" type="primary">BnaAnng21910D</name>
    <name evidence="1" type="ORF">GSBRNA2T00052388001</name>
</gene>
<reference evidence="1 2" key="1">
    <citation type="journal article" date="2014" name="Science">
        <title>Plant genetics. Early allopolyploid evolution in the post-Neolithic Brassica napus oilseed genome.</title>
        <authorList>
            <person name="Chalhoub B."/>
            <person name="Denoeud F."/>
            <person name="Liu S."/>
            <person name="Parkin I.A."/>
            <person name="Tang H."/>
            <person name="Wang X."/>
            <person name="Chiquet J."/>
            <person name="Belcram H."/>
            <person name="Tong C."/>
            <person name="Samans B."/>
            <person name="Correa M."/>
            <person name="Da Silva C."/>
            <person name="Just J."/>
            <person name="Falentin C."/>
            <person name="Koh C.S."/>
            <person name="Le Clainche I."/>
            <person name="Bernard M."/>
            <person name="Bento P."/>
            <person name="Noel B."/>
            <person name="Labadie K."/>
            <person name="Alberti A."/>
            <person name="Charles M."/>
            <person name="Arnaud D."/>
            <person name="Guo H."/>
            <person name="Daviaud C."/>
            <person name="Alamery S."/>
            <person name="Jabbari K."/>
            <person name="Zhao M."/>
            <person name="Edger P.P."/>
            <person name="Chelaifa H."/>
            <person name="Tack D."/>
            <person name="Lassalle G."/>
            <person name="Mestiri I."/>
            <person name="Schnel N."/>
            <person name="Le Paslier M.C."/>
            <person name="Fan G."/>
            <person name="Renault V."/>
            <person name="Bayer P.E."/>
            <person name="Golicz A.A."/>
            <person name="Manoli S."/>
            <person name="Lee T.H."/>
            <person name="Thi V.H."/>
            <person name="Chalabi S."/>
            <person name="Hu Q."/>
            <person name="Fan C."/>
            <person name="Tollenaere R."/>
            <person name="Lu Y."/>
            <person name="Battail C."/>
            <person name="Shen J."/>
            <person name="Sidebottom C.H."/>
            <person name="Wang X."/>
            <person name="Canaguier A."/>
            <person name="Chauveau A."/>
            <person name="Berard A."/>
            <person name="Deniot G."/>
            <person name="Guan M."/>
            <person name="Liu Z."/>
            <person name="Sun F."/>
            <person name="Lim Y.P."/>
            <person name="Lyons E."/>
            <person name="Town C.D."/>
            <person name="Bancroft I."/>
            <person name="Wang X."/>
            <person name="Meng J."/>
            <person name="Ma J."/>
            <person name="Pires J.C."/>
            <person name="King G.J."/>
            <person name="Brunel D."/>
            <person name="Delourme R."/>
            <person name="Renard M."/>
            <person name="Aury J.M."/>
            <person name="Adams K.L."/>
            <person name="Batley J."/>
            <person name="Snowdon R.J."/>
            <person name="Tost J."/>
            <person name="Edwards D."/>
            <person name="Zhou Y."/>
            <person name="Hua W."/>
            <person name="Sharpe A.G."/>
            <person name="Paterson A.H."/>
            <person name="Guan C."/>
            <person name="Wincker P."/>
        </authorList>
    </citation>
    <scope>NUCLEOTIDE SEQUENCE [LARGE SCALE GENOMIC DNA]</scope>
    <source>
        <strain evidence="2">cv. Darmor-bzh</strain>
    </source>
</reference>
<organism evidence="1 2">
    <name type="scientific">Brassica napus</name>
    <name type="common">Rape</name>
    <dbReference type="NCBI Taxonomy" id="3708"/>
    <lineage>
        <taxon>Eukaryota</taxon>
        <taxon>Viridiplantae</taxon>
        <taxon>Streptophyta</taxon>
        <taxon>Embryophyta</taxon>
        <taxon>Tracheophyta</taxon>
        <taxon>Spermatophyta</taxon>
        <taxon>Magnoliopsida</taxon>
        <taxon>eudicotyledons</taxon>
        <taxon>Gunneridae</taxon>
        <taxon>Pentapetalae</taxon>
        <taxon>rosids</taxon>
        <taxon>malvids</taxon>
        <taxon>Brassicales</taxon>
        <taxon>Brassicaceae</taxon>
        <taxon>Brassiceae</taxon>
        <taxon>Brassica</taxon>
    </lineage>
</organism>
<sequence>MGAECGDKTRSAIEYKPCQLRI</sequence>
<dbReference type="EMBL" id="LK035172">
    <property type="protein sequence ID" value="CDY66256.1"/>
    <property type="molecule type" value="Genomic_DNA"/>
</dbReference>
<evidence type="ECO:0000313" key="1">
    <source>
        <dbReference type="EMBL" id="CDY66256.1"/>
    </source>
</evidence>
<protein>
    <submittedName>
        <fullName evidence="1">BnaAnng21910D protein</fullName>
    </submittedName>
</protein>